<comment type="caution">
    <text evidence="16">The sequence shown here is derived from an EMBL/GenBank/DDBJ whole genome shotgun (WGS) entry which is preliminary data.</text>
</comment>
<evidence type="ECO:0000256" key="2">
    <source>
        <dbReference type="ARBA" id="ARBA00022448"/>
    </source>
</evidence>
<keyword evidence="8 12" id="KW-0798">TonB box</keyword>
<dbReference type="SUPFAM" id="SSF56935">
    <property type="entry name" value="Porins"/>
    <property type="match status" value="1"/>
</dbReference>
<evidence type="ECO:0000256" key="13">
    <source>
        <dbReference type="SAM" id="SignalP"/>
    </source>
</evidence>
<evidence type="ECO:0000256" key="12">
    <source>
        <dbReference type="RuleBase" id="RU003357"/>
    </source>
</evidence>
<sequence length="802" mass="87059">MNRLVSNRARCGAVGISVLALMAAGGAAAQTAADAGGAETRGAETRVEGLADIVVTAQKYDQRLQETPISIVAVDGNQLATMGVDSLQGFDTFVPNLSVGGTGGQGNAVANFSIRGIGGAGSGFVTQESAVGVYIDDILFARPNGALLDLLDVDRMEVLRGPQGTLFGRNTAGGAVRYITKRPTDEFEGNARGVLGSRNRRDLSATVNIPLADTLATRISFSSKNRDGYITRLVDGIKTGNENSTAVRGQVEWKPTSRLTVNLSADSVRTSDHGSPTTISSYSVTDIYPSALYGIQGPGHPPLSAAAYLSMRNLNPSASASGWTNAASDFAGYTTTGKYSVYGGDLDRNTYRGLGLAATISYELTDDITFKSLTGYRDVHQTMKQDWDRTPIWLNALWETIDIEYYTQEFQFTGNSLDGRLKWVVGAFYYHDQADDYRRRFDPSGGAIGSDGQPGQMENKYITTESLAVFGQGTFSFTDRFSATVGLRWNKDKKDYTTERDGRNIVGGLPAPYSVSGSWSNVSPRFSLEQRWTRDIMTYQSAAMGFKGGGFNDTIQRNCAAPGIVNCGLTEYQPEKLWTYEAGIRSEFLDRRLRVNITGFYTTYNDMQVQLIDNTPPPFAYTTNADATVKGLEIDALAAVTPELMVRGSFGYTKSKYDGNIAAQTAGTIGVGTPFLRSPKISYSIGATYRHPLKDDAELVFNTDWGWKDKQASTSTPTNMLMLPSYGLLNGRIEYRSGRNWSFALFGTNLLDKYYLTGGFDPSGPASKPAYGTTKPHDALFGFTMLDVGRPRELGVELNISF</sequence>
<evidence type="ECO:0000313" key="16">
    <source>
        <dbReference type="EMBL" id="MBB3927062.1"/>
    </source>
</evidence>
<keyword evidence="5 11" id="KW-0812">Transmembrane</keyword>
<dbReference type="EMBL" id="JACIDT010000009">
    <property type="protein sequence ID" value="MBB3927062.1"/>
    <property type="molecule type" value="Genomic_DNA"/>
</dbReference>
<keyword evidence="16" id="KW-0675">Receptor</keyword>
<dbReference type="Gene3D" id="2.40.170.20">
    <property type="entry name" value="TonB-dependent receptor, beta-barrel domain"/>
    <property type="match status" value="2"/>
</dbReference>
<dbReference type="InterPro" id="IPR000531">
    <property type="entry name" value="Beta-barrel_TonB"/>
</dbReference>
<keyword evidence="6" id="KW-0408">Iron</keyword>
<evidence type="ECO:0000256" key="11">
    <source>
        <dbReference type="PROSITE-ProRule" id="PRU01360"/>
    </source>
</evidence>
<feature type="domain" description="TonB-dependent receptor-like beta-barrel" evidence="14">
    <location>
        <begin position="324"/>
        <end position="750"/>
    </location>
</feature>
<evidence type="ECO:0000256" key="5">
    <source>
        <dbReference type="ARBA" id="ARBA00022692"/>
    </source>
</evidence>
<comment type="subcellular location">
    <subcellularLocation>
        <location evidence="1 11">Cell outer membrane</location>
        <topology evidence="1 11">Multi-pass membrane protein</topology>
    </subcellularLocation>
</comment>
<evidence type="ECO:0000256" key="8">
    <source>
        <dbReference type="ARBA" id="ARBA00023077"/>
    </source>
</evidence>
<dbReference type="Pfam" id="PF07715">
    <property type="entry name" value="Plug"/>
    <property type="match status" value="1"/>
</dbReference>
<dbReference type="AlphaFoldDB" id="A0A7W6BL33"/>
<evidence type="ECO:0000256" key="6">
    <source>
        <dbReference type="ARBA" id="ARBA00023004"/>
    </source>
</evidence>
<dbReference type="RefSeq" id="WP_188072560.1">
    <property type="nucleotide sequence ID" value="NZ_BSPS01000023.1"/>
</dbReference>
<evidence type="ECO:0000259" key="14">
    <source>
        <dbReference type="Pfam" id="PF00593"/>
    </source>
</evidence>
<evidence type="ECO:0000256" key="7">
    <source>
        <dbReference type="ARBA" id="ARBA00023065"/>
    </source>
</evidence>
<proteinExistence type="inferred from homology"/>
<evidence type="ECO:0000259" key="15">
    <source>
        <dbReference type="Pfam" id="PF07715"/>
    </source>
</evidence>
<dbReference type="InterPro" id="IPR036942">
    <property type="entry name" value="Beta-barrel_TonB_sf"/>
</dbReference>
<name>A0A7W6BL33_9SPHN</name>
<evidence type="ECO:0000256" key="9">
    <source>
        <dbReference type="ARBA" id="ARBA00023136"/>
    </source>
</evidence>
<feature type="domain" description="TonB-dependent receptor plug" evidence="15">
    <location>
        <begin position="64"/>
        <end position="175"/>
    </location>
</feature>
<dbReference type="GO" id="GO:0009279">
    <property type="term" value="C:cell outer membrane"/>
    <property type="evidence" value="ECO:0007669"/>
    <property type="project" value="UniProtKB-SubCell"/>
</dbReference>
<dbReference type="PANTHER" id="PTHR32552">
    <property type="entry name" value="FERRICHROME IRON RECEPTOR-RELATED"/>
    <property type="match status" value="1"/>
</dbReference>
<keyword evidence="3 11" id="KW-1134">Transmembrane beta strand</keyword>
<evidence type="ECO:0000256" key="3">
    <source>
        <dbReference type="ARBA" id="ARBA00022452"/>
    </source>
</evidence>
<keyword evidence="2 11" id="KW-0813">Transport</keyword>
<evidence type="ECO:0000256" key="4">
    <source>
        <dbReference type="ARBA" id="ARBA00022496"/>
    </source>
</evidence>
<keyword evidence="17" id="KW-1185">Reference proteome</keyword>
<feature type="signal peptide" evidence="13">
    <location>
        <begin position="1"/>
        <end position="29"/>
    </location>
</feature>
<dbReference type="Proteomes" id="UP000571950">
    <property type="component" value="Unassembled WGS sequence"/>
</dbReference>
<feature type="chain" id="PRO_5031513699" evidence="13">
    <location>
        <begin position="30"/>
        <end position="802"/>
    </location>
</feature>
<dbReference type="InterPro" id="IPR012910">
    <property type="entry name" value="Plug_dom"/>
</dbReference>
<evidence type="ECO:0000256" key="10">
    <source>
        <dbReference type="ARBA" id="ARBA00023237"/>
    </source>
</evidence>
<gene>
    <name evidence="16" type="ORF">GGR43_002785</name>
</gene>
<accession>A0A7W6BL33</accession>
<evidence type="ECO:0000313" key="17">
    <source>
        <dbReference type="Proteomes" id="UP000571950"/>
    </source>
</evidence>
<reference evidence="16 17" key="1">
    <citation type="submission" date="2020-08" db="EMBL/GenBank/DDBJ databases">
        <title>Genomic Encyclopedia of Type Strains, Phase IV (KMG-IV): sequencing the most valuable type-strain genomes for metagenomic binning, comparative biology and taxonomic classification.</title>
        <authorList>
            <person name="Goeker M."/>
        </authorList>
    </citation>
    <scope>NUCLEOTIDE SEQUENCE [LARGE SCALE GENOMIC DNA]</scope>
    <source>
        <strain evidence="16 17">DSM 26189</strain>
    </source>
</reference>
<evidence type="ECO:0000256" key="1">
    <source>
        <dbReference type="ARBA" id="ARBA00004571"/>
    </source>
</evidence>
<keyword evidence="13" id="KW-0732">Signal</keyword>
<dbReference type="PANTHER" id="PTHR32552:SF81">
    <property type="entry name" value="TONB-DEPENDENT OUTER MEMBRANE RECEPTOR"/>
    <property type="match status" value="1"/>
</dbReference>
<dbReference type="InterPro" id="IPR039426">
    <property type="entry name" value="TonB-dep_rcpt-like"/>
</dbReference>
<organism evidence="16 17">
    <name type="scientific">Sphingobium jiangsuense</name>
    <dbReference type="NCBI Taxonomy" id="870476"/>
    <lineage>
        <taxon>Bacteria</taxon>
        <taxon>Pseudomonadati</taxon>
        <taxon>Pseudomonadota</taxon>
        <taxon>Alphaproteobacteria</taxon>
        <taxon>Sphingomonadales</taxon>
        <taxon>Sphingomonadaceae</taxon>
        <taxon>Sphingobium</taxon>
    </lineage>
</organism>
<dbReference type="Pfam" id="PF00593">
    <property type="entry name" value="TonB_dep_Rec_b-barrel"/>
    <property type="match status" value="1"/>
</dbReference>
<keyword evidence="10 11" id="KW-0998">Cell outer membrane</keyword>
<dbReference type="GO" id="GO:0006826">
    <property type="term" value="P:iron ion transport"/>
    <property type="evidence" value="ECO:0007669"/>
    <property type="project" value="UniProtKB-KW"/>
</dbReference>
<keyword evidence="9 11" id="KW-0472">Membrane</keyword>
<comment type="similarity">
    <text evidence="11 12">Belongs to the TonB-dependent receptor family.</text>
</comment>
<protein>
    <submittedName>
        <fullName evidence="16">Iron complex outermembrane receptor protein</fullName>
    </submittedName>
</protein>
<keyword evidence="7" id="KW-0406">Ion transport</keyword>
<dbReference type="PROSITE" id="PS52016">
    <property type="entry name" value="TONB_DEPENDENT_REC_3"/>
    <property type="match status" value="1"/>
</dbReference>
<keyword evidence="4" id="KW-0410">Iron transport</keyword>